<keyword evidence="5 9" id="KW-0812">Transmembrane</keyword>
<evidence type="ECO:0000256" key="9">
    <source>
        <dbReference type="RuleBase" id="RU369079"/>
    </source>
</evidence>
<keyword evidence="6 9" id="KW-1133">Transmembrane helix</keyword>
<feature type="transmembrane region" description="Helical" evidence="9">
    <location>
        <begin position="20"/>
        <end position="46"/>
    </location>
</feature>
<dbReference type="GO" id="GO:0022857">
    <property type="term" value="F:transmembrane transporter activity"/>
    <property type="evidence" value="ECO:0007669"/>
    <property type="project" value="UniProtKB-UniRule"/>
</dbReference>
<evidence type="ECO:0000256" key="2">
    <source>
        <dbReference type="ARBA" id="ARBA00022448"/>
    </source>
</evidence>
<comment type="similarity">
    <text evidence="8 9">Belongs to the TRAP transporter small permease family.</text>
</comment>
<comment type="function">
    <text evidence="9">Part of the tripartite ATP-independent periplasmic (TRAP) transport system.</text>
</comment>
<evidence type="ECO:0000313" key="11">
    <source>
        <dbReference type="EMBL" id="RUT29248.1"/>
    </source>
</evidence>
<evidence type="ECO:0000313" key="12">
    <source>
        <dbReference type="Proteomes" id="UP000281547"/>
    </source>
</evidence>
<accession>A0A433X5C3</accession>
<evidence type="ECO:0000259" key="10">
    <source>
        <dbReference type="Pfam" id="PF04290"/>
    </source>
</evidence>
<keyword evidence="12" id="KW-1185">Reference proteome</keyword>
<dbReference type="Pfam" id="PF04290">
    <property type="entry name" value="DctQ"/>
    <property type="match status" value="1"/>
</dbReference>
<evidence type="ECO:0000256" key="6">
    <source>
        <dbReference type="ARBA" id="ARBA00022989"/>
    </source>
</evidence>
<dbReference type="EMBL" id="RZNJ01000005">
    <property type="protein sequence ID" value="RUT29248.1"/>
    <property type="molecule type" value="Genomic_DNA"/>
</dbReference>
<evidence type="ECO:0000256" key="5">
    <source>
        <dbReference type="ARBA" id="ARBA00022692"/>
    </source>
</evidence>
<dbReference type="AlphaFoldDB" id="A0A433X5C3"/>
<feature type="domain" description="Tripartite ATP-independent periplasmic transporters DctQ component" evidence="10">
    <location>
        <begin position="44"/>
        <end position="168"/>
    </location>
</feature>
<proteinExistence type="inferred from homology"/>
<comment type="subcellular location">
    <subcellularLocation>
        <location evidence="1 9">Cell inner membrane</location>
        <topology evidence="1 9">Multi-pass membrane protein</topology>
    </subcellularLocation>
</comment>
<keyword evidence="7 9" id="KW-0472">Membrane</keyword>
<reference evidence="11 12" key="1">
    <citation type="journal article" date="2016" name="Int. J. Syst. Evol. Microbiol.">
        <title>Arsenicitalea aurantiaca gen. nov., sp. nov., a new member of the family Hyphomicrobiaceae, isolated from high-arsenic sediment.</title>
        <authorList>
            <person name="Mu Y."/>
            <person name="Zhou L."/>
            <person name="Zeng X.C."/>
            <person name="Liu L."/>
            <person name="Pan Y."/>
            <person name="Chen X."/>
            <person name="Wang J."/>
            <person name="Li S."/>
            <person name="Li W.J."/>
            <person name="Wang Y."/>
        </authorList>
    </citation>
    <scope>NUCLEOTIDE SEQUENCE [LARGE SCALE GENOMIC DNA]</scope>
    <source>
        <strain evidence="11 12">42-50</strain>
    </source>
</reference>
<keyword evidence="4 9" id="KW-0997">Cell inner membrane</keyword>
<feature type="transmembrane region" description="Helical" evidence="9">
    <location>
        <begin position="66"/>
        <end position="84"/>
    </location>
</feature>
<feature type="transmembrane region" description="Helical" evidence="9">
    <location>
        <begin position="104"/>
        <end position="125"/>
    </location>
</feature>
<dbReference type="PANTHER" id="PTHR35011">
    <property type="entry name" value="2,3-DIKETO-L-GULONATE TRAP TRANSPORTER SMALL PERMEASE PROTEIN YIAM"/>
    <property type="match status" value="1"/>
</dbReference>
<dbReference type="InterPro" id="IPR007387">
    <property type="entry name" value="TRAP_DctQ"/>
</dbReference>
<evidence type="ECO:0000256" key="1">
    <source>
        <dbReference type="ARBA" id="ARBA00004429"/>
    </source>
</evidence>
<comment type="subunit">
    <text evidence="9">The complex comprises the extracytoplasmic solute receptor protein and the two transmembrane proteins.</text>
</comment>
<dbReference type="Proteomes" id="UP000281547">
    <property type="component" value="Unassembled WGS sequence"/>
</dbReference>
<dbReference type="GO" id="GO:0015740">
    <property type="term" value="P:C4-dicarboxylate transport"/>
    <property type="evidence" value="ECO:0007669"/>
    <property type="project" value="TreeGrafter"/>
</dbReference>
<dbReference type="InterPro" id="IPR055348">
    <property type="entry name" value="DctQ"/>
</dbReference>
<protein>
    <recommendedName>
        <fullName evidence="9">TRAP transporter small permease protein</fullName>
    </recommendedName>
</protein>
<evidence type="ECO:0000256" key="3">
    <source>
        <dbReference type="ARBA" id="ARBA00022475"/>
    </source>
</evidence>
<comment type="caution">
    <text evidence="11">The sequence shown here is derived from an EMBL/GenBank/DDBJ whole genome shotgun (WGS) entry which is preliminary data.</text>
</comment>
<evidence type="ECO:0000256" key="8">
    <source>
        <dbReference type="ARBA" id="ARBA00038436"/>
    </source>
</evidence>
<evidence type="ECO:0000256" key="4">
    <source>
        <dbReference type="ARBA" id="ARBA00022519"/>
    </source>
</evidence>
<dbReference type="PANTHER" id="PTHR35011:SF2">
    <property type="entry name" value="2,3-DIKETO-L-GULONATE TRAP TRANSPORTER SMALL PERMEASE PROTEIN YIAM"/>
    <property type="match status" value="1"/>
</dbReference>
<name>A0A433X5C3_9HYPH</name>
<dbReference type="GO" id="GO:0005886">
    <property type="term" value="C:plasma membrane"/>
    <property type="evidence" value="ECO:0007669"/>
    <property type="project" value="UniProtKB-SubCell"/>
</dbReference>
<organism evidence="11 12">
    <name type="scientific">Arsenicitalea aurantiaca</name>
    <dbReference type="NCBI Taxonomy" id="1783274"/>
    <lineage>
        <taxon>Bacteria</taxon>
        <taxon>Pseudomonadati</taxon>
        <taxon>Pseudomonadota</taxon>
        <taxon>Alphaproteobacteria</taxon>
        <taxon>Hyphomicrobiales</taxon>
        <taxon>Devosiaceae</taxon>
        <taxon>Arsenicitalea</taxon>
    </lineage>
</organism>
<evidence type="ECO:0000256" key="7">
    <source>
        <dbReference type="ARBA" id="ARBA00023136"/>
    </source>
</evidence>
<feature type="transmembrane region" description="Helical" evidence="9">
    <location>
        <begin position="145"/>
        <end position="167"/>
    </location>
</feature>
<gene>
    <name evidence="11" type="ORF">EMQ25_14055</name>
</gene>
<keyword evidence="2 9" id="KW-0813">Transport</keyword>
<keyword evidence="3" id="KW-1003">Cell membrane</keyword>
<sequence length="181" mass="20135">MGSRRDRTSAMKAIDAIARFYVRVVDGLARLISPVLGALFILLAGLVVLQILGRMARVSLPWTEELGRMVFIYIIYLGASSAYYDKLMITIDTVPEIFPRLGRILQPLVAVTSFLIVSFLFVASFSIMRSSWNTSLATLGWVSNGWFYVAFALGFGLMIVYSVAHLAKWHLKLDREPGAPA</sequence>